<name>A0ABM8W6D5_GIGMA</name>
<dbReference type="InterPro" id="IPR001245">
    <property type="entry name" value="Ser-Thr/Tyr_kinase_cat_dom"/>
</dbReference>
<dbReference type="EMBL" id="CAJVQB010001476">
    <property type="protein sequence ID" value="CAG8537384.1"/>
    <property type="molecule type" value="Genomic_DNA"/>
</dbReference>
<dbReference type="SUPFAM" id="SSF56112">
    <property type="entry name" value="Protein kinase-like (PK-like)"/>
    <property type="match status" value="1"/>
</dbReference>
<dbReference type="Pfam" id="PF07714">
    <property type="entry name" value="PK_Tyr_Ser-Thr"/>
    <property type="match status" value="1"/>
</dbReference>
<reference evidence="2 3" key="1">
    <citation type="submission" date="2021-06" db="EMBL/GenBank/DDBJ databases">
        <authorList>
            <person name="Kallberg Y."/>
            <person name="Tangrot J."/>
            <person name="Rosling A."/>
        </authorList>
    </citation>
    <scope>NUCLEOTIDE SEQUENCE [LARGE SCALE GENOMIC DNA]</scope>
    <source>
        <strain evidence="2 3">120-4 pot B 10/14</strain>
    </source>
</reference>
<sequence length="274" mass="31795">MPNTRLMPHRQSYVFKIYNEVEKYSSSSTPDRECQKVYFLNLISKTNELNECEKNYCQEMFIRNYELHNVINKLSEPMACKNCKSTRYSARYCEVCIKQHLQKFFGTWTSGNGIVDKFIRKCQLISSVVLKSLNDSNDPGKDFFDEAINYFKIQSNSIVYCHGITRFPENGNYMIVMNSHPEGNLRNYLKLCEFANYEFVNIYKDGKSNNTTILISPNSNLEQINKPHPFALSSSRILSAVIPKSFRISNYVTSQYDLTLPEEMSKVQNDDGSQ</sequence>
<feature type="domain" description="Serine-threonine/tyrosine-protein kinase catalytic" evidence="1">
    <location>
        <begin position="126"/>
        <end position="191"/>
    </location>
</feature>
<dbReference type="InterPro" id="IPR011009">
    <property type="entry name" value="Kinase-like_dom_sf"/>
</dbReference>
<proteinExistence type="predicted"/>
<organism evidence="2 3">
    <name type="scientific">Gigaspora margarita</name>
    <dbReference type="NCBI Taxonomy" id="4874"/>
    <lineage>
        <taxon>Eukaryota</taxon>
        <taxon>Fungi</taxon>
        <taxon>Fungi incertae sedis</taxon>
        <taxon>Mucoromycota</taxon>
        <taxon>Glomeromycotina</taxon>
        <taxon>Glomeromycetes</taxon>
        <taxon>Diversisporales</taxon>
        <taxon>Gigasporaceae</taxon>
        <taxon>Gigaspora</taxon>
    </lineage>
</organism>
<evidence type="ECO:0000313" key="2">
    <source>
        <dbReference type="EMBL" id="CAG8537384.1"/>
    </source>
</evidence>
<comment type="caution">
    <text evidence="2">The sequence shown here is derived from an EMBL/GenBank/DDBJ whole genome shotgun (WGS) entry which is preliminary data.</text>
</comment>
<dbReference type="Proteomes" id="UP000789901">
    <property type="component" value="Unassembled WGS sequence"/>
</dbReference>
<evidence type="ECO:0000259" key="1">
    <source>
        <dbReference type="Pfam" id="PF07714"/>
    </source>
</evidence>
<gene>
    <name evidence="2" type="ORF">GMARGA_LOCUS3916</name>
</gene>
<protein>
    <submittedName>
        <fullName evidence="2">3247_t:CDS:1</fullName>
    </submittedName>
</protein>
<accession>A0ABM8W6D5</accession>
<keyword evidence="3" id="KW-1185">Reference proteome</keyword>
<evidence type="ECO:0000313" key="3">
    <source>
        <dbReference type="Proteomes" id="UP000789901"/>
    </source>
</evidence>